<evidence type="ECO:0000256" key="1">
    <source>
        <dbReference type="SAM" id="MobiDB-lite"/>
    </source>
</evidence>
<accession>A0A255DRT6</accession>
<dbReference type="EMBL" id="NOZR01000003">
    <property type="protein sequence ID" value="OYN81800.1"/>
    <property type="molecule type" value="Genomic_DNA"/>
</dbReference>
<keyword evidence="3" id="KW-1185">Reference proteome</keyword>
<reference evidence="2 3" key="1">
    <citation type="submission" date="2017-07" db="EMBL/GenBank/DDBJ databases">
        <title>The new phylogeny of genus Mycobacterium.</title>
        <authorList>
            <person name="Tortoli E."/>
            <person name="Trovato A."/>
            <person name="Cirillo D.M."/>
        </authorList>
    </citation>
    <scope>NUCLEOTIDE SEQUENCE [LARGE SCALE GENOMIC DNA]</scope>
    <source>
        <strain evidence="2 3">ATCC 33027</strain>
    </source>
</reference>
<gene>
    <name evidence="2" type="ORF">CG716_05530</name>
</gene>
<name>A0A255DRT6_9MYCO</name>
<dbReference type="AlphaFoldDB" id="A0A255DRT6"/>
<comment type="caution">
    <text evidence="2">The sequence shown here is derived from an EMBL/GenBank/DDBJ whole genome shotgun (WGS) entry which is preliminary data.</text>
</comment>
<feature type="region of interest" description="Disordered" evidence="1">
    <location>
        <begin position="1"/>
        <end position="34"/>
    </location>
</feature>
<protein>
    <submittedName>
        <fullName evidence="2">Uncharacterized protein</fullName>
    </submittedName>
</protein>
<proteinExistence type="predicted"/>
<feature type="compositionally biased region" description="Polar residues" evidence="1">
    <location>
        <begin position="9"/>
        <end position="22"/>
    </location>
</feature>
<evidence type="ECO:0000313" key="2">
    <source>
        <dbReference type="EMBL" id="OYN81800.1"/>
    </source>
</evidence>
<dbReference type="Proteomes" id="UP000216063">
    <property type="component" value="Unassembled WGS sequence"/>
</dbReference>
<sequence length="80" mass="8318">MLGFFGLTHPSSANPNFVNSADSGHETKMPDYSSPSVMPFNFGATTTTQPTDEPTALATSVAVPIVTPGVVNYAVPGTHH</sequence>
<organism evidence="2 3">
    <name type="scientific">Mycolicibacterium sphagni</name>
    <dbReference type="NCBI Taxonomy" id="1786"/>
    <lineage>
        <taxon>Bacteria</taxon>
        <taxon>Bacillati</taxon>
        <taxon>Actinomycetota</taxon>
        <taxon>Actinomycetes</taxon>
        <taxon>Mycobacteriales</taxon>
        <taxon>Mycobacteriaceae</taxon>
        <taxon>Mycolicibacterium</taxon>
    </lineage>
</organism>
<evidence type="ECO:0000313" key="3">
    <source>
        <dbReference type="Proteomes" id="UP000216063"/>
    </source>
</evidence>